<dbReference type="GO" id="GO:0005769">
    <property type="term" value="C:early endosome"/>
    <property type="evidence" value="ECO:0007669"/>
    <property type="project" value="UniProtKB-SubCell"/>
</dbReference>
<evidence type="ECO:0000256" key="14">
    <source>
        <dbReference type="SAM" id="Phobius"/>
    </source>
</evidence>
<feature type="transmembrane region" description="Helical" evidence="14">
    <location>
        <begin position="197"/>
        <end position="218"/>
    </location>
</feature>
<evidence type="ECO:0000256" key="4">
    <source>
        <dbReference type="ARBA" id="ARBA00022692"/>
    </source>
</evidence>
<dbReference type="PROSITE" id="PS00237">
    <property type="entry name" value="G_PROTEIN_RECEP_F1_1"/>
    <property type="match status" value="2"/>
</dbReference>
<dbReference type="PRINTS" id="PR00645">
    <property type="entry name" value="CXCCHMKINER4"/>
</dbReference>
<keyword evidence="4 13" id="KW-0812">Transmembrane</keyword>
<evidence type="ECO:0000256" key="9">
    <source>
        <dbReference type="ARBA" id="ARBA00023157"/>
    </source>
</evidence>
<dbReference type="InterPro" id="IPR000276">
    <property type="entry name" value="GPCR_Rhodpsn"/>
</dbReference>
<accession>A0A0P7UNJ2</accession>
<dbReference type="STRING" id="113540.ENSSFOP00015003953"/>
<dbReference type="GO" id="GO:0060326">
    <property type="term" value="P:cell chemotaxis"/>
    <property type="evidence" value="ECO:0007669"/>
    <property type="project" value="TreeGrafter"/>
</dbReference>
<dbReference type="Gene3D" id="1.20.1070.10">
    <property type="entry name" value="Rhodopsin 7-helix transmembrane proteins"/>
    <property type="match status" value="3"/>
</dbReference>
<evidence type="ECO:0000256" key="13">
    <source>
        <dbReference type="RuleBase" id="RU000688"/>
    </source>
</evidence>
<keyword evidence="8 14" id="KW-0472">Membrane</keyword>
<dbReference type="GO" id="GO:0007204">
    <property type="term" value="P:positive regulation of cytosolic calcium ion concentration"/>
    <property type="evidence" value="ECO:0007669"/>
    <property type="project" value="TreeGrafter"/>
</dbReference>
<keyword evidence="7 13" id="KW-0297">G-protein coupled receptor</keyword>
<proteinExistence type="inferred from homology"/>
<evidence type="ECO:0000256" key="3">
    <source>
        <dbReference type="ARBA" id="ARBA00022475"/>
    </source>
</evidence>
<keyword evidence="9" id="KW-1015">Disulfide bond</keyword>
<dbReference type="InterPro" id="IPR000355">
    <property type="entry name" value="Chemokine_rcpt"/>
</dbReference>
<feature type="transmembrane region" description="Helical" evidence="14">
    <location>
        <begin position="239"/>
        <end position="260"/>
    </location>
</feature>
<dbReference type="PANTHER" id="PTHR10489">
    <property type="entry name" value="CELL ADHESION MOLECULE"/>
    <property type="match status" value="1"/>
</dbReference>
<evidence type="ECO:0000313" key="16">
    <source>
        <dbReference type="EMBL" id="KPP61204.1"/>
    </source>
</evidence>
<evidence type="ECO:0000256" key="8">
    <source>
        <dbReference type="ARBA" id="ARBA00023136"/>
    </source>
</evidence>
<reference evidence="16 17" key="1">
    <citation type="submission" date="2015-08" db="EMBL/GenBank/DDBJ databases">
        <title>The genome of the Asian arowana (Scleropages formosus).</title>
        <authorList>
            <person name="Tan M.H."/>
            <person name="Gan H.M."/>
            <person name="Croft L.J."/>
            <person name="Austin C.M."/>
        </authorList>
    </citation>
    <scope>NUCLEOTIDE SEQUENCE [LARGE SCALE GENOMIC DNA]</scope>
    <source>
        <strain evidence="16">Aro1</strain>
    </source>
</reference>
<dbReference type="Proteomes" id="UP000034805">
    <property type="component" value="Unassembled WGS sequence"/>
</dbReference>
<evidence type="ECO:0000256" key="6">
    <source>
        <dbReference type="ARBA" id="ARBA00022989"/>
    </source>
</evidence>
<dbReference type="InterPro" id="IPR017452">
    <property type="entry name" value="GPCR_Rhodpsn_7TM"/>
</dbReference>
<organism evidence="16 17">
    <name type="scientific">Scleropages formosus</name>
    <name type="common">Asian bonytongue</name>
    <name type="synonym">Osteoglossum formosum</name>
    <dbReference type="NCBI Taxonomy" id="113540"/>
    <lineage>
        <taxon>Eukaryota</taxon>
        <taxon>Metazoa</taxon>
        <taxon>Chordata</taxon>
        <taxon>Craniata</taxon>
        <taxon>Vertebrata</taxon>
        <taxon>Euteleostomi</taxon>
        <taxon>Actinopterygii</taxon>
        <taxon>Neopterygii</taxon>
        <taxon>Teleostei</taxon>
        <taxon>Osteoglossocephala</taxon>
        <taxon>Osteoglossomorpha</taxon>
        <taxon>Osteoglossiformes</taxon>
        <taxon>Osteoglossidae</taxon>
        <taxon>Scleropages</taxon>
    </lineage>
</organism>
<evidence type="ECO:0000256" key="7">
    <source>
        <dbReference type="ARBA" id="ARBA00023040"/>
    </source>
</evidence>
<feature type="transmembrane region" description="Helical" evidence="14">
    <location>
        <begin position="104"/>
        <end position="128"/>
    </location>
</feature>
<evidence type="ECO:0000313" key="17">
    <source>
        <dbReference type="Proteomes" id="UP000034805"/>
    </source>
</evidence>
<comment type="caution">
    <text evidence="16">The sequence shown here is derived from an EMBL/GenBank/DDBJ whole genome shotgun (WGS) entry which is preliminary data.</text>
</comment>
<dbReference type="AlphaFoldDB" id="A0A0P7UNJ2"/>
<dbReference type="Pfam" id="PF00001">
    <property type="entry name" value="7tm_1"/>
    <property type="match status" value="2"/>
</dbReference>
<feature type="transmembrane region" description="Helical" evidence="14">
    <location>
        <begin position="149"/>
        <end position="168"/>
    </location>
</feature>
<keyword evidence="11" id="KW-0325">Glycoprotein</keyword>
<dbReference type="GO" id="GO:0006955">
    <property type="term" value="P:immune response"/>
    <property type="evidence" value="ECO:0007669"/>
    <property type="project" value="TreeGrafter"/>
</dbReference>
<evidence type="ECO:0000256" key="1">
    <source>
        <dbReference type="ARBA" id="ARBA00004412"/>
    </source>
</evidence>
<dbReference type="GO" id="GO:0019722">
    <property type="term" value="P:calcium-mediated signaling"/>
    <property type="evidence" value="ECO:0007669"/>
    <property type="project" value="TreeGrafter"/>
</dbReference>
<evidence type="ECO:0000256" key="11">
    <source>
        <dbReference type="ARBA" id="ARBA00023180"/>
    </source>
</evidence>
<keyword evidence="5" id="KW-0967">Endosome</keyword>
<feature type="non-terminal residue" evidence="16">
    <location>
        <position position="595"/>
    </location>
</feature>
<dbReference type="PANTHER" id="PTHR10489:SF686">
    <property type="entry name" value="C-C CHEMOKINE RECEPTOR TYPE 5"/>
    <property type="match status" value="1"/>
</dbReference>
<keyword evidence="3" id="KW-1003">Cell membrane</keyword>
<feature type="transmembrane region" description="Helical" evidence="14">
    <location>
        <begin position="511"/>
        <end position="535"/>
    </location>
</feature>
<evidence type="ECO:0000256" key="10">
    <source>
        <dbReference type="ARBA" id="ARBA00023170"/>
    </source>
</evidence>
<dbReference type="GO" id="GO:0019957">
    <property type="term" value="F:C-C chemokine binding"/>
    <property type="evidence" value="ECO:0007669"/>
    <property type="project" value="TreeGrafter"/>
</dbReference>
<comment type="subcellular location">
    <subcellularLocation>
        <location evidence="2">Cell membrane</location>
        <topology evidence="2">Multi-pass membrane protein</topology>
    </subcellularLocation>
    <subcellularLocation>
        <location evidence="1">Early endosome</location>
    </subcellularLocation>
</comment>
<dbReference type="CDD" id="cd14984">
    <property type="entry name" value="7tmA_Chemokine_R"/>
    <property type="match status" value="1"/>
</dbReference>
<keyword evidence="6 14" id="KW-1133">Transmembrane helix</keyword>
<evidence type="ECO:0000256" key="12">
    <source>
        <dbReference type="ARBA" id="ARBA00023224"/>
    </source>
</evidence>
<sequence length="595" mass="67649">MKNDSVTQGYDYSEYYSHNSDDSTSPCNNGEVRKFGSIFLPTLYGIVFVVGFVGNGLVVCVLKQQKSMTMTDMCLLNLAVSDLLFVISLPFWAHEAAVSSWEFGKFMCVVVTVLHVMGFYANIFFIVIMSVDRYMIIVHAITVARFRSFKLGVILIAIVWAISFWASLPTAVFTRVKNESGFKCETAFPEDNKWRLFTYYELNVFGLIIPLIVMIFCYSKIIPTLVNIKTNKKHRAIKLVLLIVLIFFFFWTPYNIVVFLNSLRYLDYFSNCDSIRAINYGLYWTQTLAFTHCCLNPVIYAFAGQKFKKLVLKLLQKWLPVCFTTCRISESFNTEVSERRSSFHSRSSEITSARLLMNTSETVTEDYYFEYPTTCSMDVSSTMGSALKPILLSIVFVLGLTGNSMVLWILIVFIKLKNVSDICLLNLAVSDLMVTLSLPIYAYQSAGHEFVSTILCKTITCIYQVGFYSGVFFVTLMGIDRYLAIVHAVATMRVRTMRNGMAVSIVIWLRAMRLILTIALLFGVFWVPYNVVVFLESLQQLNIGNTCENSVRITFAISATETVVLAHCCINPIIYAFVGEKFRKSLKIMFSKVPI</sequence>
<feature type="transmembrane region" description="Helical" evidence="14">
    <location>
        <begin position="74"/>
        <end position="92"/>
    </location>
</feature>
<keyword evidence="10 13" id="KW-0675">Receptor</keyword>
<dbReference type="GO" id="GO:0016493">
    <property type="term" value="F:C-C chemokine receptor activity"/>
    <property type="evidence" value="ECO:0007669"/>
    <property type="project" value="TreeGrafter"/>
</dbReference>
<feature type="transmembrane region" description="Helical" evidence="14">
    <location>
        <begin position="38"/>
        <end position="62"/>
    </location>
</feature>
<feature type="transmembrane region" description="Helical" evidence="14">
    <location>
        <begin position="390"/>
        <end position="411"/>
    </location>
</feature>
<keyword evidence="12 13" id="KW-0807">Transducer</keyword>
<dbReference type="InterPro" id="IPR001277">
    <property type="entry name" value="CXCR4/ACKR2"/>
</dbReference>
<feature type="transmembrane region" description="Helical" evidence="14">
    <location>
        <begin position="555"/>
        <end position="578"/>
    </location>
</feature>
<dbReference type="PRINTS" id="PR00657">
    <property type="entry name" value="CCCHEMOKINER"/>
</dbReference>
<comment type="similarity">
    <text evidence="13">Belongs to the G-protein coupled receptor 1 family.</text>
</comment>
<name>A0A0P7UNJ2_SCLFO</name>
<dbReference type="PROSITE" id="PS50262">
    <property type="entry name" value="G_PROTEIN_RECEP_F1_2"/>
    <property type="match status" value="2"/>
</dbReference>
<dbReference type="GO" id="GO:0009897">
    <property type="term" value="C:external side of plasma membrane"/>
    <property type="evidence" value="ECO:0007669"/>
    <property type="project" value="TreeGrafter"/>
</dbReference>
<protein>
    <recommendedName>
        <fullName evidence="15">G-protein coupled receptors family 1 profile domain-containing protein</fullName>
    </recommendedName>
</protein>
<evidence type="ECO:0000256" key="2">
    <source>
        <dbReference type="ARBA" id="ARBA00004651"/>
    </source>
</evidence>
<dbReference type="EMBL" id="JARO02009869">
    <property type="protein sequence ID" value="KPP61204.1"/>
    <property type="molecule type" value="Genomic_DNA"/>
</dbReference>
<dbReference type="PRINTS" id="PR00237">
    <property type="entry name" value="GPCRRHODOPSN"/>
</dbReference>
<feature type="transmembrane region" description="Helical" evidence="14">
    <location>
        <begin position="423"/>
        <end position="442"/>
    </location>
</feature>
<dbReference type="SUPFAM" id="SSF81321">
    <property type="entry name" value="Family A G protein-coupled receptor-like"/>
    <property type="match status" value="2"/>
</dbReference>
<feature type="domain" description="G-protein coupled receptors family 1 profile" evidence="15">
    <location>
        <begin position="54"/>
        <end position="300"/>
    </location>
</feature>
<dbReference type="InterPro" id="IPR050119">
    <property type="entry name" value="CCR1-9-like"/>
</dbReference>
<gene>
    <name evidence="16" type="ORF">Z043_120725</name>
</gene>
<dbReference type="FunFam" id="1.20.1070.10:FF:000026">
    <property type="entry name" value="C-C chemokine receptor type 5"/>
    <property type="match status" value="1"/>
</dbReference>
<evidence type="ECO:0000259" key="15">
    <source>
        <dbReference type="PROSITE" id="PS50262"/>
    </source>
</evidence>
<evidence type="ECO:0000256" key="5">
    <source>
        <dbReference type="ARBA" id="ARBA00022753"/>
    </source>
</evidence>
<feature type="transmembrane region" description="Helical" evidence="14">
    <location>
        <begin position="462"/>
        <end position="490"/>
    </location>
</feature>
<feature type="domain" description="G-protein coupled receptors family 1 profile" evidence="15">
    <location>
        <begin position="402"/>
        <end position="595"/>
    </location>
</feature>